<keyword evidence="8" id="KW-1185">Reference proteome</keyword>
<evidence type="ECO:0000259" key="6">
    <source>
        <dbReference type="Pfam" id="PF22740"/>
    </source>
</evidence>
<dbReference type="InterPro" id="IPR053931">
    <property type="entry name" value="RapZ_C"/>
</dbReference>
<evidence type="ECO:0000313" key="7">
    <source>
        <dbReference type="EMBL" id="OAA31758.1"/>
    </source>
</evidence>
<dbReference type="GO" id="GO:0005524">
    <property type="term" value="F:ATP binding"/>
    <property type="evidence" value="ECO:0007669"/>
    <property type="project" value="UniProtKB-UniRule"/>
</dbReference>
<dbReference type="GO" id="GO:0005525">
    <property type="term" value="F:GTP binding"/>
    <property type="evidence" value="ECO:0007669"/>
    <property type="project" value="UniProtKB-UniRule"/>
</dbReference>
<keyword evidence="3 4" id="KW-0342">GTP-binding</keyword>
<feature type="binding site" evidence="4">
    <location>
        <begin position="11"/>
        <end position="18"/>
    </location>
    <ligand>
        <name>ATP</name>
        <dbReference type="ChEBI" id="CHEBI:30616"/>
    </ligand>
</feature>
<protein>
    <submittedName>
        <fullName evidence="7">Kinase</fullName>
    </submittedName>
</protein>
<name>A0A182C7S8_9BACT</name>
<comment type="caution">
    <text evidence="7">The sequence shown here is derived from an EMBL/GenBank/DDBJ whole genome shotgun (WGS) entry which is preliminary data.</text>
</comment>
<dbReference type="GO" id="GO:0016301">
    <property type="term" value="F:kinase activity"/>
    <property type="evidence" value="ECO:0007669"/>
    <property type="project" value="UniProtKB-KW"/>
</dbReference>
<keyword evidence="1 4" id="KW-0547">Nucleotide-binding</keyword>
<feature type="binding site" evidence="4">
    <location>
        <begin position="60"/>
        <end position="63"/>
    </location>
    <ligand>
        <name>GTP</name>
        <dbReference type="ChEBI" id="CHEBI:37565"/>
    </ligand>
</feature>
<dbReference type="Pfam" id="PF22740">
    <property type="entry name" value="PapZ_C"/>
    <property type="match status" value="1"/>
</dbReference>
<dbReference type="InterPro" id="IPR005337">
    <property type="entry name" value="RapZ-like"/>
</dbReference>
<dbReference type="NCBIfam" id="NF003828">
    <property type="entry name" value="PRK05416.1"/>
    <property type="match status" value="1"/>
</dbReference>
<dbReference type="PATRIC" id="fig|1453497.3.peg.541"/>
<organism evidence="7 8">
    <name type="scientific">Kosmotoga arenicorallina S304</name>
    <dbReference type="NCBI Taxonomy" id="1453497"/>
    <lineage>
        <taxon>Bacteria</taxon>
        <taxon>Thermotogati</taxon>
        <taxon>Thermotogota</taxon>
        <taxon>Thermotogae</taxon>
        <taxon>Kosmotogales</taxon>
        <taxon>Kosmotogaceae</taxon>
        <taxon>Kosmotoga</taxon>
    </lineage>
</organism>
<dbReference type="InterPro" id="IPR027417">
    <property type="entry name" value="P-loop_NTPase"/>
</dbReference>
<evidence type="ECO:0000259" key="5">
    <source>
        <dbReference type="Pfam" id="PF03668"/>
    </source>
</evidence>
<accession>A0A182C7S8</accession>
<evidence type="ECO:0000256" key="4">
    <source>
        <dbReference type="HAMAP-Rule" id="MF_00636"/>
    </source>
</evidence>
<dbReference type="HAMAP" id="MF_00636">
    <property type="entry name" value="RapZ_like"/>
    <property type="match status" value="1"/>
</dbReference>
<dbReference type="OrthoDB" id="9784461at2"/>
<dbReference type="PIRSF" id="PIRSF005052">
    <property type="entry name" value="P-loopkin"/>
    <property type="match status" value="1"/>
</dbReference>
<keyword evidence="2 4" id="KW-0067">ATP-binding</keyword>
<sequence length="294" mass="33771">MAERNLILLTGMSGAGKTSALKFLEDFGFFSVDNVPPAVFHDFYEILKRKEMDNLAVVVDIRAISNFKSAEAFIAEIQKAKENLDDVTIKIIFLDADDEIIKYRYGKTRRAHPLMKEYTLAEAIRKEREMMKPLMDIADEIINTSNMDTKEMHERLLDSIKRELSKIPPIRVIIESFSYVNGVPQDANLVFDVRFLPNPYYIAGLSELTGKNREIGEFLEKFERMGEYLSVIKKVSDITIEEFSLSGRNQIKIAVGCTGGRHRSVYIAEKLYETMQLESRNVSLIHRELRKDGE</sequence>
<dbReference type="Proteomes" id="UP000077339">
    <property type="component" value="Unassembled WGS sequence"/>
</dbReference>
<dbReference type="PANTHER" id="PTHR30448">
    <property type="entry name" value="RNASE ADAPTER PROTEIN RAPZ"/>
    <property type="match status" value="1"/>
</dbReference>
<dbReference type="EMBL" id="JFHK01000002">
    <property type="protein sequence ID" value="OAA31758.1"/>
    <property type="molecule type" value="Genomic_DNA"/>
</dbReference>
<dbReference type="RefSeq" id="WP_068345337.1">
    <property type="nucleotide sequence ID" value="NZ_JFHK01000002.1"/>
</dbReference>
<dbReference type="PANTHER" id="PTHR30448:SF0">
    <property type="entry name" value="RNASE ADAPTER PROTEIN RAPZ"/>
    <property type="match status" value="1"/>
</dbReference>
<dbReference type="STRING" id="1453497.AT15_02725"/>
<proteinExistence type="inferred from homology"/>
<evidence type="ECO:0000256" key="2">
    <source>
        <dbReference type="ARBA" id="ARBA00022840"/>
    </source>
</evidence>
<evidence type="ECO:0000256" key="3">
    <source>
        <dbReference type="ARBA" id="ARBA00023134"/>
    </source>
</evidence>
<keyword evidence="7" id="KW-0808">Transferase</keyword>
<dbReference type="Pfam" id="PF03668">
    <property type="entry name" value="RapZ-like_N"/>
    <property type="match status" value="1"/>
</dbReference>
<reference evidence="7 8" key="1">
    <citation type="submission" date="2014-02" db="EMBL/GenBank/DDBJ databases">
        <title>Kosmotoga genome sequencing.</title>
        <authorList>
            <person name="Pollo S.M."/>
            <person name="Charchuk R."/>
            <person name="Nesbo C.L."/>
        </authorList>
    </citation>
    <scope>NUCLEOTIDE SEQUENCE [LARGE SCALE GENOMIC DNA]</scope>
    <source>
        <strain evidence="7 8">S304</strain>
    </source>
</reference>
<keyword evidence="7" id="KW-0418">Kinase</keyword>
<dbReference type="Gene3D" id="3.40.50.300">
    <property type="entry name" value="P-loop containing nucleotide triphosphate hydrolases"/>
    <property type="match status" value="1"/>
</dbReference>
<evidence type="ECO:0000313" key="8">
    <source>
        <dbReference type="Proteomes" id="UP000077339"/>
    </source>
</evidence>
<gene>
    <name evidence="7" type="ORF">AT15_02725</name>
</gene>
<feature type="domain" description="RapZ C-terminal" evidence="6">
    <location>
        <begin position="171"/>
        <end position="289"/>
    </location>
</feature>
<dbReference type="InterPro" id="IPR053930">
    <property type="entry name" value="RapZ-like_N"/>
</dbReference>
<dbReference type="SUPFAM" id="SSF52540">
    <property type="entry name" value="P-loop containing nucleoside triphosphate hydrolases"/>
    <property type="match status" value="1"/>
</dbReference>
<evidence type="ECO:0000256" key="1">
    <source>
        <dbReference type="ARBA" id="ARBA00022741"/>
    </source>
</evidence>
<dbReference type="AlphaFoldDB" id="A0A182C7S8"/>
<feature type="domain" description="RapZ-like N-terminal" evidence="5">
    <location>
        <begin position="5"/>
        <end position="159"/>
    </location>
</feature>